<keyword evidence="2" id="KW-1185">Reference proteome</keyword>
<dbReference type="STRING" id="1219080.VEZ01S_21_00730"/>
<evidence type="ECO:0000313" key="2">
    <source>
        <dbReference type="Proteomes" id="UP000016562"/>
    </source>
</evidence>
<dbReference type="eggNOG" id="ENOG5031NJD">
    <property type="taxonomic scope" value="Bacteria"/>
</dbReference>
<dbReference type="Proteomes" id="UP000016562">
    <property type="component" value="Unassembled WGS sequence"/>
</dbReference>
<proteinExistence type="predicted"/>
<reference evidence="1 2" key="1">
    <citation type="submission" date="2013-09" db="EMBL/GenBank/DDBJ databases">
        <title>Whole genome shotgun sequence of Vibrio ezurae NBRC 102218.</title>
        <authorList>
            <person name="Yoshida I."/>
            <person name="Hosoyama A."/>
            <person name="Numata M."/>
            <person name="Hashimoto M."/>
            <person name="Hosoyama Y."/>
            <person name="Tsuchikane K."/>
            <person name="Noguchi M."/>
            <person name="Hirakata S."/>
            <person name="Ichikawa N."/>
            <person name="Ohji S."/>
            <person name="Yamazoe A."/>
            <person name="Fujita N."/>
        </authorList>
    </citation>
    <scope>NUCLEOTIDE SEQUENCE [LARGE SCALE GENOMIC DNA]</scope>
    <source>
        <strain evidence="1 2">NBRC 102218</strain>
    </source>
</reference>
<comment type="caution">
    <text evidence="1">The sequence shown here is derived from an EMBL/GenBank/DDBJ whole genome shotgun (WGS) entry which is preliminary data.</text>
</comment>
<gene>
    <name evidence="1" type="ORF">VEZ01S_21_00730</name>
</gene>
<protein>
    <submittedName>
        <fullName evidence="1">Uncharacterized protein</fullName>
    </submittedName>
</protein>
<dbReference type="OrthoDB" id="5891045at2"/>
<dbReference type="RefSeq" id="WP_021713659.1">
    <property type="nucleotide sequence ID" value="NZ_BATM01000021.1"/>
</dbReference>
<accession>U3AJ57</accession>
<sequence>MHYMNLQLDDKAQAIVSELLTDLDNQNGLFKMTARFAALIDGQLKDNDYVGTVTWFSDDDYIEHEIEYSANSSTHS</sequence>
<dbReference type="EMBL" id="BATM01000021">
    <property type="protein sequence ID" value="GAD79951.1"/>
    <property type="molecule type" value="Genomic_DNA"/>
</dbReference>
<name>U3AJ57_9VIBR</name>
<evidence type="ECO:0000313" key="1">
    <source>
        <dbReference type="EMBL" id="GAD79951.1"/>
    </source>
</evidence>
<dbReference type="AlphaFoldDB" id="U3AJ57"/>
<organism evidence="1 2">
    <name type="scientific">Vibrio ezurae NBRC 102218</name>
    <dbReference type="NCBI Taxonomy" id="1219080"/>
    <lineage>
        <taxon>Bacteria</taxon>
        <taxon>Pseudomonadati</taxon>
        <taxon>Pseudomonadota</taxon>
        <taxon>Gammaproteobacteria</taxon>
        <taxon>Vibrionales</taxon>
        <taxon>Vibrionaceae</taxon>
        <taxon>Vibrio</taxon>
    </lineage>
</organism>